<evidence type="ECO:0000256" key="6">
    <source>
        <dbReference type="ARBA" id="ARBA00022801"/>
    </source>
</evidence>
<dbReference type="PANTHER" id="PTHR24006:SF722">
    <property type="entry name" value="UBIQUITIN CARBOXYL-TERMINAL HYDROLASE 48"/>
    <property type="match status" value="1"/>
</dbReference>
<dbReference type="CDD" id="cd02257">
    <property type="entry name" value="Peptidase_C19"/>
    <property type="match status" value="1"/>
</dbReference>
<keyword evidence="6 9" id="KW-0378">Hydrolase</keyword>
<reference evidence="9 10" key="1">
    <citation type="journal article" date="2018" name="New Phytol.">
        <title>Phylogenomics of Endogonaceae and evolution of mycorrhizas within Mucoromycota.</title>
        <authorList>
            <person name="Chang Y."/>
            <person name="Desiro A."/>
            <person name="Na H."/>
            <person name="Sandor L."/>
            <person name="Lipzen A."/>
            <person name="Clum A."/>
            <person name="Barry K."/>
            <person name="Grigoriev I.V."/>
            <person name="Martin F.M."/>
            <person name="Stajich J.E."/>
            <person name="Smith M.E."/>
            <person name="Bonito G."/>
            <person name="Spatafora J.W."/>
        </authorList>
    </citation>
    <scope>NUCLEOTIDE SEQUENCE [LARGE SCALE GENOMIC DNA]</scope>
    <source>
        <strain evidence="9 10">AD002</strain>
    </source>
</reference>
<evidence type="ECO:0000256" key="2">
    <source>
        <dbReference type="ARBA" id="ARBA00009085"/>
    </source>
</evidence>
<dbReference type="InterPro" id="IPR038765">
    <property type="entry name" value="Papain-like_cys_pep_sf"/>
</dbReference>
<name>A0A433Q8L8_9FUNG</name>
<dbReference type="GO" id="GO:0005634">
    <property type="term" value="C:nucleus"/>
    <property type="evidence" value="ECO:0007669"/>
    <property type="project" value="UniProtKB-SubCell"/>
</dbReference>
<comment type="similarity">
    <text evidence="2">Belongs to the peptidase C19 family.</text>
</comment>
<evidence type="ECO:0000256" key="3">
    <source>
        <dbReference type="ARBA" id="ARBA00012759"/>
    </source>
</evidence>
<feature type="domain" description="USP" evidence="8">
    <location>
        <begin position="112"/>
        <end position="486"/>
    </location>
</feature>
<dbReference type="Proteomes" id="UP000274822">
    <property type="component" value="Unassembled WGS sequence"/>
</dbReference>
<evidence type="ECO:0000313" key="10">
    <source>
        <dbReference type="Proteomes" id="UP000274822"/>
    </source>
</evidence>
<gene>
    <name evidence="9" type="ORF">BC938DRAFT_471238</name>
</gene>
<keyword evidence="4" id="KW-0645">Protease</keyword>
<accession>A0A433Q8L8</accession>
<dbReference type="Pfam" id="PF00443">
    <property type="entry name" value="UCH"/>
    <property type="match status" value="1"/>
</dbReference>
<comment type="caution">
    <text evidence="9">The sequence shown here is derived from an EMBL/GenBank/DDBJ whole genome shotgun (WGS) entry which is preliminary data.</text>
</comment>
<dbReference type="Gene3D" id="3.90.70.10">
    <property type="entry name" value="Cysteine proteinases"/>
    <property type="match status" value="2"/>
</dbReference>
<evidence type="ECO:0000256" key="4">
    <source>
        <dbReference type="ARBA" id="ARBA00022670"/>
    </source>
</evidence>
<keyword evidence="7" id="KW-0788">Thiol protease</keyword>
<dbReference type="InterPro" id="IPR050164">
    <property type="entry name" value="Peptidase_C19"/>
</dbReference>
<dbReference type="GO" id="GO:0006508">
    <property type="term" value="P:proteolysis"/>
    <property type="evidence" value="ECO:0007669"/>
    <property type="project" value="UniProtKB-KW"/>
</dbReference>
<sequence>MQKPSSAPRTRRPGSPFNVWKNLSSIFYGSRSSSPPPTFQLITALTPDQEAKIETLTNYLLEYVGVRPEYHQVQTLLGQNNWELKEATEEIKDLLDADEGLLVPFDNRRIMLGAENDEYTSCYIDSLLFAMFIPFSTFEPLLLSTPAVSTFVKPLDARRLQTSIRLFVNRLRSGKLVTTRIVRQLREDLACCGWKGRDPRSRAFTQEDTSELFLFLTELLELPYLPFQIRLFHGANADNDDDRLMTERMLTLSIPTPDAASPKSPISLESILVEHFYNNMVTGIKRQVAIQASGARTAKEKERAASGDDISEKVPFLDSENPALSVDPALSSSSASASVSSSSTTAEVAVSAWQVLELLPFYSGINEQGDYVHQHTREFPDRRMILPLVLKRYAYDNYGQASRIQRDVFIPHEINISNFVSKDDGREVCEVCGNPLRYVMELRSVVCHKGDSPNAGHYVAYCSVPGENDEGSWLKLGECDTFLFCI</sequence>
<dbReference type="GO" id="GO:0016579">
    <property type="term" value="P:protein deubiquitination"/>
    <property type="evidence" value="ECO:0007669"/>
    <property type="project" value="InterPro"/>
</dbReference>
<evidence type="ECO:0000256" key="1">
    <source>
        <dbReference type="ARBA" id="ARBA00000707"/>
    </source>
</evidence>
<dbReference type="PANTHER" id="PTHR24006">
    <property type="entry name" value="UBIQUITIN CARBOXYL-TERMINAL HYDROLASE"/>
    <property type="match status" value="1"/>
</dbReference>
<dbReference type="EC" id="3.4.19.12" evidence="3"/>
<keyword evidence="5" id="KW-0833">Ubl conjugation pathway</keyword>
<keyword evidence="10" id="KW-1185">Reference proteome</keyword>
<evidence type="ECO:0000313" key="9">
    <source>
        <dbReference type="EMBL" id="RUS26099.1"/>
    </source>
</evidence>
<dbReference type="SUPFAM" id="SSF54001">
    <property type="entry name" value="Cysteine proteinases"/>
    <property type="match status" value="1"/>
</dbReference>
<dbReference type="InterPro" id="IPR028889">
    <property type="entry name" value="USP"/>
</dbReference>
<dbReference type="GO" id="GO:0004843">
    <property type="term" value="F:cysteine-type deubiquitinase activity"/>
    <property type="evidence" value="ECO:0007669"/>
    <property type="project" value="UniProtKB-EC"/>
</dbReference>
<dbReference type="InterPro" id="IPR001394">
    <property type="entry name" value="Peptidase_C19_UCH"/>
</dbReference>
<evidence type="ECO:0000256" key="7">
    <source>
        <dbReference type="ARBA" id="ARBA00022807"/>
    </source>
</evidence>
<evidence type="ECO:0000256" key="5">
    <source>
        <dbReference type="ARBA" id="ARBA00022786"/>
    </source>
</evidence>
<dbReference type="PROSITE" id="PS50235">
    <property type="entry name" value="USP_3"/>
    <property type="match status" value="1"/>
</dbReference>
<comment type="catalytic activity">
    <reaction evidence="1">
        <text>Thiol-dependent hydrolysis of ester, thioester, amide, peptide and isopeptide bonds formed by the C-terminal Gly of ubiquitin (a 76-residue protein attached to proteins as an intracellular targeting signal).</text>
        <dbReference type="EC" id="3.4.19.12"/>
    </reaction>
</comment>
<evidence type="ECO:0000259" key="8">
    <source>
        <dbReference type="PROSITE" id="PS50235"/>
    </source>
</evidence>
<organism evidence="9 10">
    <name type="scientific">Jimgerdemannia flammicorona</name>
    <dbReference type="NCBI Taxonomy" id="994334"/>
    <lineage>
        <taxon>Eukaryota</taxon>
        <taxon>Fungi</taxon>
        <taxon>Fungi incertae sedis</taxon>
        <taxon>Mucoromycota</taxon>
        <taxon>Mucoromycotina</taxon>
        <taxon>Endogonomycetes</taxon>
        <taxon>Endogonales</taxon>
        <taxon>Endogonaceae</taxon>
        <taxon>Jimgerdemannia</taxon>
    </lineage>
</organism>
<dbReference type="GO" id="GO:0005829">
    <property type="term" value="C:cytosol"/>
    <property type="evidence" value="ECO:0007669"/>
    <property type="project" value="TreeGrafter"/>
</dbReference>
<dbReference type="EMBL" id="RBNJ01011246">
    <property type="protein sequence ID" value="RUS26099.1"/>
    <property type="molecule type" value="Genomic_DNA"/>
</dbReference>
<proteinExistence type="inferred from homology"/>
<dbReference type="AlphaFoldDB" id="A0A433Q8L8"/>
<protein>
    <recommendedName>
        <fullName evidence="3">ubiquitinyl hydrolase 1</fullName>
        <ecNumber evidence="3">3.4.19.12</ecNumber>
    </recommendedName>
</protein>